<proteinExistence type="predicted"/>
<dbReference type="Pfam" id="PF09670">
    <property type="entry name" value="Cas_Cas02710"/>
    <property type="match status" value="1"/>
</dbReference>
<sequence length="457" mass="52038">MYKNLIITVGDSKAPILTSVKRIKPVHIVFICSDDKDGTKGSYTQIWDEKDDRRMQGQEVKEAAPPKACDACGNVPRWNNEPSISTQLGLSQDQFDIVKIQNPDNIQDCYNAAKEGIHLLINKAPSFQVVADYTGATKTMSYGLISASMDHGQIEIMVVTGKRRDLVKVADGTQRVTNSNWKGQMIEKQINQMKDCIADYQYEACIEIGNQLSSHINAGSEECEKVQFYATIAEGLKYWDLFNYQKAKELLSDYGPDMGRYLGYLGNVINNLEDMNNGKDNKVKPKKISMALLFDVMRNAERKIMQGKYDDAVARVYRALELMAQIGLRYQNPSIDTAEVPVEHMPESFIKQRGYTDEKQTFSLGLIASYELLRAQNHPIGRVFAKKEEKLKDLLNTRNNSFMAHGYAPFTEKRTKMFYDFMLGFVKEVLEELKEQGYKLDLDSFEKALQFPDSFEN</sequence>
<dbReference type="STRING" id="159292.SAMN05192546_10720"/>
<evidence type="ECO:0000313" key="1">
    <source>
        <dbReference type="EMBL" id="SDZ03152.1"/>
    </source>
</evidence>
<gene>
    <name evidence="1" type="ORF">SAMN05192546_10720</name>
</gene>
<dbReference type="AlphaFoldDB" id="A0A1H3PPI9"/>
<reference evidence="1 2" key="1">
    <citation type="submission" date="2016-10" db="EMBL/GenBank/DDBJ databases">
        <authorList>
            <person name="de Groot N.N."/>
        </authorList>
    </citation>
    <scope>NUCLEOTIDE SEQUENCE [LARGE SCALE GENOMIC DNA]</scope>
    <source>
        <strain evidence="1 2">APO</strain>
    </source>
</reference>
<protein>
    <submittedName>
        <fullName evidence="1">CRISPR-associated protein, TIGR02710 family</fullName>
    </submittedName>
</protein>
<dbReference type="RefSeq" id="WP_093314162.1">
    <property type="nucleotide sequence ID" value="NZ_FNPV01000007.1"/>
</dbReference>
<accession>A0A1H3PPI9</accession>
<evidence type="ECO:0000313" key="2">
    <source>
        <dbReference type="Proteomes" id="UP000199230"/>
    </source>
</evidence>
<organism evidence="1 2">
    <name type="scientific">Tindallia californiensis</name>
    <dbReference type="NCBI Taxonomy" id="159292"/>
    <lineage>
        <taxon>Bacteria</taxon>
        <taxon>Bacillati</taxon>
        <taxon>Bacillota</taxon>
        <taxon>Clostridia</taxon>
        <taxon>Peptostreptococcales</taxon>
        <taxon>Tindalliaceae</taxon>
        <taxon>Tindallia</taxon>
    </lineage>
</organism>
<keyword evidence="2" id="KW-1185">Reference proteome</keyword>
<dbReference type="NCBIfam" id="TIGR02710">
    <property type="entry name" value="TIGR02710 family CRISPR-associated CARF protein"/>
    <property type="match status" value="1"/>
</dbReference>
<name>A0A1H3PPI9_9FIRM</name>
<dbReference type="OrthoDB" id="9770049at2"/>
<dbReference type="InterPro" id="IPR014082">
    <property type="entry name" value="CRISPR-assoc_prot_Cas02710"/>
</dbReference>
<dbReference type="Proteomes" id="UP000199230">
    <property type="component" value="Unassembled WGS sequence"/>
</dbReference>
<dbReference type="EMBL" id="FNPV01000007">
    <property type="protein sequence ID" value="SDZ03152.1"/>
    <property type="molecule type" value="Genomic_DNA"/>
</dbReference>